<sequence length="161" mass="17200">MKHWLRNTKTGGASKELAERGHGGGLGHEAWGVLFENVFPNSITQYITFTSCGSPWPKQRGQQVSHSSVHPRPAIISIAQFPSTAVGAKPSFVYTAVSSISPNSSAQPVIWALASALPSDASPDTATHRPAQNYAHALLGLLIIALAFCQLGTGYMQEYPE</sequence>
<dbReference type="EMBL" id="KV417816">
    <property type="protein sequence ID" value="KZP05830.1"/>
    <property type="molecule type" value="Genomic_DNA"/>
</dbReference>
<dbReference type="OrthoDB" id="19261at2759"/>
<keyword evidence="4" id="KW-1185">Reference proteome</keyword>
<keyword evidence="2" id="KW-1133">Transmembrane helix</keyword>
<organism evidence="3 4">
    <name type="scientific">Athelia psychrophila</name>
    <dbReference type="NCBI Taxonomy" id="1759441"/>
    <lineage>
        <taxon>Eukaryota</taxon>
        <taxon>Fungi</taxon>
        <taxon>Dikarya</taxon>
        <taxon>Basidiomycota</taxon>
        <taxon>Agaricomycotina</taxon>
        <taxon>Agaricomycetes</taxon>
        <taxon>Agaricomycetidae</taxon>
        <taxon>Atheliales</taxon>
        <taxon>Atheliaceae</taxon>
        <taxon>Athelia</taxon>
    </lineage>
</organism>
<protein>
    <submittedName>
        <fullName evidence="3">Uncharacterized protein</fullName>
    </submittedName>
</protein>
<keyword evidence="2" id="KW-0812">Transmembrane</keyword>
<evidence type="ECO:0000313" key="4">
    <source>
        <dbReference type="Proteomes" id="UP000076532"/>
    </source>
</evidence>
<name>A0A167W925_9AGAM</name>
<evidence type="ECO:0000313" key="3">
    <source>
        <dbReference type="EMBL" id="KZP05830.1"/>
    </source>
</evidence>
<proteinExistence type="predicted"/>
<reference evidence="3 4" key="1">
    <citation type="journal article" date="2016" name="Mol. Biol. Evol.">
        <title>Comparative Genomics of Early-Diverging Mushroom-Forming Fungi Provides Insights into the Origins of Lignocellulose Decay Capabilities.</title>
        <authorList>
            <person name="Nagy L.G."/>
            <person name="Riley R."/>
            <person name="Tritt A."/>
            <person name="Adam C."/>
            <person name="Daum C."/>
            <person name="Floudas D."/>
            <person name="Sun H."/>
            <person name="Yadav J.S."/>
            <person name="Pangilinan J."/>
            <person name="Larsson K.H."/>
            <person name="Matsuura K."/>
            <person name="Barry K."/>
            <person name="Labutti K."/>
            <person name="Kuo R."/>
            <person name="Ohm R.A."/>
            <person name="Bhattacharya S.S."/>
            <person name="Shirouzu T."/>
            <person name="Yoshinaga Y."/>
            <person name="Martin F.M."/>
            <person name="Grigoriev I.V."/>
            <person name="Hibbett D.S."/>
        </authorList>
    </citation>
    <scope>NUCLEOTIDE SEQUENCE [LARGE SCALE GENOMIC DNA]</scope>
    <source>
        <strain evidence="3 4">CBS 109695</strain>
    </source>
</reference>
<gene>
    <name evidence="3" type="ORF">FIBSPDRAFT_1053875</name>
</gene>
<dbReference type="Proteomes" id="UP000076532">
    <property type="component" value="Unassembled WGS sequence"/>
</dbReference>
<evidence type="ECO:0000256" key="2">
    <source>
        <dbReference type="SAM" id="Phobius"/>
    </source>
</evidence>
<feature type="transmembrane region" description="Helical" evidence="2">
    <location>
        <begin position="137"/>
        <end position="156"/>
    </location>
</feature>
<keyword evidence="2" id="KW-0472">Membrane</keyword>
<accession>A0A167W925</accession>
<evidence type="ECO:0000256" key="1">
    <source>
        <dbReference type="SAM" id="MobiDB-lite"/>
    </source>
</evidence>
<dbReference type="AlphaFoldDB" id="A0A167W925"/>
<feature type="region of interest" description="Disordered" evidence="1">
    <location>
        <begin position="1"/>
        <end position="22"/>
    </location>
</feature>